<dbReference type="Proteomes" id="UP000321513">
    <property type="component" value="Unassembled WGS sequence"/>
</dbReference>
<reference evidence="1 2" key="1">
    <citation type="submission" date="2019-07" db="EMBL/GenBank/DDBJ databases">
        <title>Whole genome shotgun sequence of Segetibacter aerophilus NBRC 106135.</title>
        <authorList>
            <person name="Hosoyama A."/>
            <person name="Uohara A."/>
            <person name="Ohji S."/>
            <person name="Ichikawa N."/>
        </authorList>
    </citation>
    <scope>NUCLEOTIDE SEQUENCE [LARGE SCALE GENOMIC DNA]</scope>
    <source>
        <strain evidence="1 2">NBRC 106135</strain>
    </source>
</reference>
<protein>
    <submittedName>
        <fullName evidence="1">Uncharacterized protein</fullName>
    </submittedName>
</protein>
<dbReference type="EMBL" id="BJYT01000004">
    <property type="protein sequence ID" value="GEO08995.1"/>
    <property type="molecule type" value="Genomic_DNA"/>
</dbReference>
<evidence type="ECO:0000313" key="2">
    <source>
        <dbReference type="Proteomes" id="UP000321513"/>
    </source>
</evidence>
<sequence>MIYKFSDFLELNYRQLEPFVDGKEELTKNELLEKCAGEISFDLLQNLKELMFSKIGKNAEGELYVV</sequence>
<organism evidence="1 2">
    <name type="scientific">Segetibacter aerophilus</name>
    <dbReference type="NCBI Taxonomy" id="670293"/>
    <lineage>
        <taxon>Bacteria</taxon>
        <taxon>Pseudomonadati</taxon>
        <taxon>Bacteroidota</taxon>
        <taxon>Chitinophagia</taxon>
        <taxon>Chitinophagales</taxon>
        <taxon>Chitinophagaceae</taxon>
        <taxon>Segetibacter</taxon>
    </lineage>
</organism>
<dbReference type="OrthoDB" id="9926372at2"/>
<dbReference type="AlphaFoldDB" id="A0A512BAP6"/>
<comment type="caution">
    <text evidence="1">The sequence shown here is derived from an EMBL/GenBank/DDBJ whole genome shotgun (WGS) entry which is preliminary data.</text>
</comment>
<name>A0A512BAP6_9BACT</name>
<gene>
    <name evidence="1" type="ORF">SAE01_14910</name>
</gene>
<keyword evidence="2" id="KW-1185">Reference proteome</keyword>
<proteinExistence type="predicted"/>
<dbReference type="RefSeq" id="WP_147203064.1">
    <property type="nucleotide sequence ID" value="NZ_BJYT01000004.1"/>
</dbReference>
<accession>A0A512BAP6</accession>
<evidence type="ECO:0000313" key="1">
    <source>
        <dbReference type="EMBL" id="GEO08995.1"/>
    </source>
</evidence>